<dbReference type="PANTHER" id="PTHR47197">
    <property type="entry name" value="PROTEIN NIRF"/>
    <property type="match status" value="1"/>
</dbReference>
<dbReference type="PANTHER" id="PTHR47197:SF3">
    <property type="entry name" value="DIHYDRO-HEME D1 DEHYDROGENASE"/>
    <property type="match status" value="1"/>
</dbReference>
<feature type="compositionally biased region" description="Basic and acidic residues" evidence="1">
    <location>
        <begin position="60"/>
        <end position="73"/>
    </location>
</feature>
<dbReference type="SUPFAM" id="SSF53474">
    <property type="entry name" value="alpha/beta-Hydrolases"/>
    <property type="match status" value="1"/>
</dbReference>
<keyword evidence="2" id="KW-1133">Transmembrane helix</keyword>
<dbReference type="Pfam" id="PF17963">
    <property type="entry name" value="Big_9"/>
    <property type="match status" value="1"/>
</dbReference>
<reference evidence="3" key="2">
    <citation type="journal article" date="2013" name="PLoS ONE">
        <title>A Gene Expression Study of the Activities of Aromatic Ring-Cleavage Dioxygenases in Mycobacterium gilvum PYR-GCK to Changes in Salinity and pH during Pyrene Degradation.</title>
        <authorList>
            <person name="Badejo A.C."/>
            <person name="Badejo A.O."/>
            <person name="Shin K.H."/>
            <person name="Chai Y.G."/>
        </authorList>
    </citation>
    <scope>NUCLEOTIDE SEQUENCE [LARGE SCALE GENOMIC DNA]</scope>
    <source>
        <strain evidence="3">PYR-GCK</strain>
    </source>
</reference>
<dbReference type="EMBL" id="CP000656">
    <property type="protein sequence ID" value="ABP43265.1"/>
    <property type="molecule type" value="Genomic_DNA"/>
</dbReference>
<gene>
    <name evidence="3" type="ordered locus">Mflv_0780</name>
</gene>
<evidence type="ECO:0000256" key="1">
    <source>
        <dbReference type="SAM" id="MobiDB-lite"/>
    </source>
</evidence>
<dbReference type="OrthoDB" id="3862295at2"/>
<dbReference type="KEGG" id="mgi:Mflv_0780"/>
<keyword evidence="2" id="KW-0472">Membrane</keyword>
<keyword evidence="2" id="KW-0812">Transmembrane</keyword>
<dbReference type="HOGENOM" id="CLU_319536_0_0_11"/>
<dbReference type="SUPFAM" id="SSF51004">
    <property type="entry name" value="C-terminal (heme d1) domain of cytochrome cd1-nitrite reductase"/>
    <property type="match status" value="1"/>
</dbReference>
<dbReference type="InterPro" id="IPR015943">
    <property type="entry name" value="WD40/YVTN_repeat-like_dom_sf"/>
</dbReference>
<evidence type="ECO:0000256" key="2">
    <source>
        <dbReference type="SAM" id="Phobius"/>
    </source>
</evidence>
<dbReference type="Gene3D" id="2.130.10.10">
    <property type="entry name" value="YVTN repeat-like/Quinoprotein amine dehydrogenase"/>
    <property type="match status" value="2"/>
</dbReference>
<accession>A4T4Y4</accession>
<evidence type="ECO:0000313" key="3">
    <source>
        <dbReference type="EMBL" id="ABP43265.1"/>
    </source>
</evidence>
<feature type="transmembrane region" description="Helical" evidence="2">
    <location>
        <begin position="21"/>
        <end position="40"/>
    </location>
</feature>
<feature type="region of interest" description="Disordered" evidence="1">
    <location>
        <begin position="41"/>
        <end position="189"/>
    </location>
</feature>
<dbReference type="eggNOG" id="COG3391">
    <property type="taxonomic scope" value="Bacteria"/>
</dbReference>
<dbReference type="STRING" id="350054.Mflv_0780"/>
<dbReference type="Gene3D" id="3.40.50.1820">
    <property type="entry name" value="alpha/beta hydrolase"/>
    <property type="match status" value="1"/>
</dbReference>
<dbReference type="InterPro" id="IPR029058">
    <property type="entry name" value="AB_hydrolase_fold"/>
</dbReference>
<feature type="compositionally biased region" description="Low complexity" evidence="1">
    <location>
        <begin position="162"/>
        <end position="174"/>
    </location>
</feature>
<dbReference type="InterPro" id="IPR051200">
    <property type="entry name" value="Host-pathogen_enzymatic-act"/>
</dbReference>
<name>A4T4Y4_MYCGI</name>
<dbReference type="InterPro" id="IPR011048">
    <property type="entry name" value="Haem_d1_sf"/>
</dbReference>
<proteinExistence type="predicted"/>
<organism evidence="3">
    <name type="scientific">Mycolicibacterium gilvum (strain PYR-GCK)</name>
    <name type="common">Mycobacterium gilvum (strain PYR-GCK)</name>
    <dbReference type="NCBI Taxonomy" id="350054"/>
    <lineage>
        <taxon>Bacteria</taxon>
        <taxon>Bacillati</taxon>
        <taxon>Actinomycetota</taxon>
        <taxon>Actinomycetes</taxon>
        <taxon>Mycobacteriales</taxon>
        <taxon>Mycobacteriaceae</taxon>
        <taxon>Mycolicibacterium</taxon>
    </lineage>
</organism>
<dbReference type="AlphaFoldDB" id="A4T4Y4"/>
<feature type="compositionally biased region" description="Basic and acidic residues" evidence="1">
    <location>
        <begin position="89"/>
        <end position="99"/>
    </location>
</feature>
<protein>
    <submittedName>
        <fullName evidence="3">Uncharacterized protein</fullName>
    </submittedName>
</protein>
<sequence>MAGAHRAKPLPTRGRSQSRRLLPYTWLGAGAVALGVGAALTGGTAPAHADSGGESSQTHGESRQSRASRDTAERPSQTRSADDGAGSNSDDRSTDDERPLATGNKTRLSKTTRESSSGEARFADAVSEEAHTGAETPASTETSGLEVRPGDAATDNPDDTAVRAAALAPAARTPSTQDDGTPDAQRTAHVHSGALPAAEGNRASAAGSSLGALFRNQTPTVSWTQASPTGSSVVTGVLTASDPDGDALSYKVTRNPAYGAVTVYADGSVAYTPHQNVATSIDSFRVTVSDAASGFHVHGLSGLINLFSFGLLGKSGHEHTITAEVRFAATAVPQPTVLDRIVLPLNAGQSPRTVAVSPDGRLVFVGSGRWNSPCCGFDNPDGALSVIDAASGAVLSTVKTGLTPISFAVGSTGLLYAVGVDGGTGYTNYFLSAMTPNDYLTKSTFTDTRAIPDLYMQPISLAVTPDGNSVVIGGRNGQVAVVDPMTTRVIRTFDIGFGNHAEGVYVTPDGKYAWISGGYYQPLFRLDLSTGAIGQVQIDYGAGGVLSPDGSKFYTVVDRHDYGQRIEIVDTATGAISSYDYRSESVHRNLIDLAVSPDGKHLYARIAASQTSNRLDVIDAATGVVVAQTQVGSEAALLGLPGMAISPEGNRIYLATGDSITVVRANSTDRPLLPRAFPSASASALLLNLPRQTDTIYAEKVMRDGKTRMIVYMTGIDAGLNESTLASIISNSGLLHADVEAYIDNAYTAWGGARVIEEIQLVGHSNGGQQMQAYADWGTYADKVTSVVLFGAPIIKTEDEFTSDALAFINRGDPVPTIFSHWENPGVRWNSMNKDINFYGPESSDALNFERHHASSYYAAAVDFDAKAGLSSAPATQRRLRDTLLRFGGYPVDAMPTAHIAVFTSVTRV</sequence>
<reference evidence="3" key="1">
    <citation type="submission" date="2007-04" db="EMBL/GenBank/DDBJ databases">
        <authorList>
            <consortium name="US DOE Joint Genome Institute"/>
            <person name="Copeland A."/>
            <person name="Lucas S."/>
            <person name="Lapidus A."/>
            <person name="Barry K."/>
            <person name="Detter J.C."/>
            <person name="Glavina del Rio T."/>
            <person name="Hammon N."/>
            <person name="Israni S."/>
            <person name="Dalin E."/>
            <person name="Tice H."/>
            <person name="Pitluck S."/>
            <person name="Chain P."/>
            <person name="Malfatti S."/>
            <person name="Shin M."/>
            <person name="Vergez L."/>
            <person name="Schmutz J."/>
            <person name="Larimer F."/>
            <person name="Land M."/>
            <person name="Hauser L."/>
            <person name="Kyrpides N."/>
            <person name="Mikhailova N."/>
            <person name="Miller C."/>
            <person name="Richardson P."/>
        </authorList>
    </citation>
    <scope>NUCLEOTIDE SEQUENCE</scope>
    <source>
        <strain evidence="3">PYR-GCK</strain>
    </source>
</reference>
<feature type="region of interest" description="Disordered" evidence="1">
    <location>
        <begin position="1"/>
        <end position="20"/>
    </location>
</feature>